<dbReference type="NCBIfam" id="NF037995">
    <property type="entry name" value="TRAP_S1"/>
    <property type="match status" value="1"/>
</dbReference>
<keyword evidence="2 4" id="KW-0732">Signal</keyword>
<dbReference type="AlphaFoldDB" id="A0A348W9I5"/>
<dbReference type="InterPro" id="IPR018389">
    <property type="entry name" value="DctP_fam"/>
</dbReference>
<evidence type="ECO:0000313" key="6">
    <source>
        <dbReference type="Proteomes" id="UP000264719"/>
    </source>
</evidence>
<dbReference type="Gene3D" id="3.40.190.170">
    <property type="entry name" value="Bacterial extracellular solute-binding protein, family 7"/>
    <property type="match status" value="1"/>
</dbReference>
<dbReference type="EMBL" id="DMVW01000049">
    <property type="protein sequence ID" value="HAR51197.1"/>
    <property type="molecule type" value="Genomic_DNA"/>
</dbReference>
<evidence type="ECO:0000256" key="3">
    <source>
        <dbReference type="ARBA" id="ARBA00022764"/>
    </source>
</evidence>
<proteinExistence type="predicted"/>
<evidence type="ECO:0000313" key="5">
    <source>
        <dbReference type="EMBL" id="HAR51197.1"/>
    </source>
</evidence>
<protein>
    <submittedName>
        <fullName evidence="5">C4-dicarboxylate ABC transporter substrate-binding protein</fullName>
    </submittedName>
</protein>
<sequence length="326" mass="35706">MKHFTTTAMTTLFAGVFATTLSAEQMWDLPLAWPAENYISVEAAHFGEEVAKVTNGEVKITTHPGGSLGFKGPEMFAAARDGLVPITDMLLQQQVGDEPLLGLQSLPFLMTSYEEQVAFQEFYRPLLEELFAENNQKLLYTIPWPQQQVWTKKEINSFEDFAGIKVRSSDPSATEIFAAAGMTPVQLPWGEVIPSLATGAIEGVGTSSPSAVDGSFWEFLTHGYPTRHTWNLNATSVNLDAWNALTPESQAAIEALAKEMEPGFWQAAQDADAAKMQQLAENGMTLGDLSDEIRAELRSRAEPIRTAALDKMGERAKAVVEAFASR</sequence>
<dbReference type="GO" id="GO:0055085">
    <property type="term" value="P:transmembrane transport"/>
    <property type="evidence" value="ECO:0007669"/>
    <property type="project" value="InterPro"/>
</dbReference>
<dbReference type="CDD" id="cd13602">
    <property type="entry name" value="PBP2_TRAP_BpDctp6_7"/>
    <property type="match status" value="1"/>
</dbReference>
<keyword evidence="3" id="KW-0574">Periplasm</keyword>
<dbReference type="Proteomes" id="UP000264719">
    <property type="component" value="Unassembled WGS sequence"/>
</dbReference>
<dbReference type="GO" id="GO:0042597">
    <property type="term" value="C:periplasmic space"/>
    <property type="evidence" value="ECO:0007669"/>
    <property type="project" value="UniProtKB-SubCell"/>
</dbReference>
<organism evidence="5 6">
    <name type="scientific">Roseovarius nubinhibens</name>
    <dbReference type="NCBI Taxonomy" id="314263"/>
    <lineage>
        <taxon>Bacteria</taxon>
        <taxon>Pseudomonadati</taxon>
        <taxon>Pseudomonadota</taxon>
        <taxon>Alphaproteobacteria</taxon>
        <taxon>Rhodobacterales</taxon>
        <taxon>Roseobacteraceae</taxon>
        <taxon>Roseovarius</taxon>
    </lineage>
</organism>
<reference evidence="5 6" key="1">
    <citation type="journal article" date="2018" name="Nat. Biotechnol.">
        <title>A standardized bacterial taxonomy based on genome phylogeny substantially revises the tree of life.</title>
        <authorList>
            <person name="Parks D.H."/>
            <person name="Chuvochina M."/>
            <person name="Waite D.W."/>
            <person name="Rinke C."/>
            <person name="Skarshewski A."/>
            <person name="Chaumeil P.A."/>
            <person name="Hugenholtz P."/>
        </authorList>
    </citation>
    <scope>NUCLEOTIDE SEQUENCE [LARGE SCALE GENOMIC DNA]</scope>
    <source>
        <strain evidence="5">UBA9169</strain>
    </source>
</reference>
<gene>
    <name evidence="5" type="ORF">DCS45_04875</name>
</gene>
<dbReference type="Pfam" id="PF03480">
    <property type="entry name" value="DctP"/>
    <property type="match status" value="1"/>
</dbReference>
<feature type="signal peptide" evidence="4">
    <location>
        <begin position="1"/>
        <end position="23"/>
    </location>
</feature>
<dbReference type="PANTHER" id="PTHR33376">
    <property type="match status" value="1"/>
</dbReference>
<comment type="subcellular location">
    <subcellularLocation>
        <location evidence="1">Periplasm</location>
    </subcellularLocation>
</comment>
<dbReference type="PANTHER" id="PTHR33376:SF4">
    <property type="entry name" value="SIALIC ACID-BINDING PERIPLASMIC PROTEIN SIAP"/>
    <property type="match status" value="1"/>
</dbReference>
<evidence type="ECO:0000256" key="4">
    <source>
        <dbReference type="SAM" id="SignalP"/>
    </source>
</evidence>
<feature type="chain" id="PRO_5016947636" evidence="4">
    <location>
        <begin position="24"/>
        <end position="326"/>
    </location>
</feature>
<evidence type="ECO:0000256" key="1">
    <source>
        <dbReference type="ARBA" id="ARBA00004418"/>
    </source>
</evidence>
<evidence type="ECO:0000256" key="2">
    <source>
        <dbReference type="ARBA" id="ARBA00022729"/>
    </source>
</evidence>
<dbReference type="InterPro" id="IPR038404">
    <property type="entry name" value="TRAP_DctP_sf"/>
</dbReference>
<name>A0A348W9I5_9RHOB</name>
<accession>A0A348W9I5</accession>
<comment type="caution">
    <text evidence="5">The sequence shown here is derived from an EMBL/GenBank/DDBJ whole genome shotgun (WGS) entry which is preliminary data.</text>
</comment>